<evidence type="ECO:0000313" key="2">
    <source>
        <dbReference type="EMBL" id="GCF06948.1"/>
    </source>
</evidence>
<proteinExistence type="predicted"/>
<feature type="region of interest" description="Disordered" evidence="1">
    <location>
        <begin position="1"/>
        <end position="51"/>
    </location>
</feature>
<accession>A0A5A5T6F8</accession>
<evidence type="ECO:0000313" key="3">
    <source>
        <dbReference type="Proteomes" id="UP000322530"/>
    </source>
</evidence>
<organism evidence="2 3">
    <name type="scientific">Dictyobacter arantiisoli</name>
    <dbReference type="NCBI Taxonomy" id="2014874"/>
    <lineage>
        <taxon>Bacteria</taxon>
        <taxon>Bacillati</taxon>
        <taxon>Chloroflexota</taxon>
        <taxon>Ktedonobacteria</taxon>
        <taxon>Ktedonobacterales</taxon>
        <taxon>Dictyobacteraceae</taxon>
        <taxon>Dictyobacter</taxon>
    </lineage>
</organism>
<keyword evidence="3" id="KW-1185">Reference proteome</keyword>
<name>A0A5A5T6F8_9CHLR</name>
<evidence type="ECO:0000256" key="1">
    <source>
        <dbReference type="SAM" id="MobiDB-lite"/>
    </source>
</evidence>
<dbReference type="AlphaFoldDB" id="A0A5A5T6F8"/>
<gene>
    <name evidence="2" type="ORF">KDI_05120</name>
</gene>
<dbReference type="EMBL" id="BIXY01000004">
    <property type="protein sequence ID" value="GCF06948.1"/>
    <property type="molecule type" value="Genomic_DNA"/>
</dbReference>
<comment type="caution">
    <text evidence="2">The sequence shown here is derived from an EMBL/GenBank/DDBJ whole genome shotgun (WGS) entry which is preliminary data.</text>
</comment>
<protein>
    <submittedName>
        <fullName evidence="2">Uncharacterized protein</fullName>
    </submittedName>
</protein>
<reference evidence="2 3" key="1">
    <citation type="submission" date="2019-01" db="EMBL/GenBank/DDBJ databases">
        <title>Draft genome sequence of Dictyobacter sp. Uno17.</title>
        <authorList>
            <person name="Wang C.M."/>
            <person name="Zheng Y."/>
            <person name="Sakai Y."/>
            <person name="Abe K."/>
            <person name="Yokota A."/>
            <person name="Yabe S."/>
        </authorList>
    </citation>
    <scope>NUCLEOTIDE SEQUENCE [LARGE SCALE GENOMIC DNA]</scope>
    <source>
        <strain evidence="2 3">Uno17</strain>
    </source>
</reference>
<sequence>MQGRSGLPAALKKGLQGRSGLPAALKKGLQGRSGLPTALKKGLQGDDSPIAGVRGVPENPLFFSYPVRRTDYVIEIG</sequence>
<dbReference type="Proteomes" id="UP000322530">
    <property type="component" value="Unassembled WGS sequence"/>
</dbReference>